<dbReference type="InParanoid" id="A0A7J7DM14"/>
<dbReference type="PANTHER" id="PTHR33159:SF101">
    <property type="entry name" value="OS04G0379600 PROTEIN"/>
    <property type="match status" value="1"/>
</dbReference>
<dbReference type="AlphaFoldDB" id="A0A7J7DM14"/>
<sequence length="91" mass="10536">MHITYSFSMPKQAQPLPKFGEWDVNNPASAASYSTIFDNFREEKRAGGLFENVGSKQKYQTIASDQKHRGYRSKERMRSMFSKMKKWACCG</sequence>
<accession>A0A7J7DM14</accession>
<evidence type="ECO:0000259" key="1">
    <source>
        <dbReference type="Pfam" id="PF05627"/>
    </source>
</evidence>
<keyword evidence="3" id="KW-1185">Reference proteome</keyword>
<reference evidence="2 3" key="1">
    <citation type="journal article" date="2020" name="Nat. Commun.">
        <title>Genome of Tripterygium wilfordii and identification of cytochrome P450 involved in triptolide biosynthesis.</title>
        <authorList>
            <person name="Tu L."/>
            <person name="Su P."/>
            <person name="Zhang Z."/>
            <person name="Gao L."/>
            <person name="Wang J."/>
            <person name="Hu T."/>
            <person name="Zhou J."/>
            <person name="Zhang Y."/>
            <person name="Zhao Y."/>
            <person name="Liu Y."/>
            <person name="Song Y."/>
            <person name="Tong Y."/>
            <person name="Lu Y."/>
            <person name="Yang J."/>
            <person name="Xu C."/>
            <person name="Jia M."/>
            <person name="Peters R.J."/>
            <person name="Huang L."/>
            <person name="Gao W."/>
        </authorList>
    </citation>
    <scope>NUCLEOTIDE SEQUENCE [LARGE SCALE GENOMIC DNA]</scope>
    <source>
        <strain evidence="3">cv. XIE 37</strain>
        <tissue evidence="2">Leaf</tissue>
    </source>
</reference>
<proteinExistence type="predicted"/>
<gene>
    <name evidence="2" type="ORF">HS088_TW05G00092</name>
</gene>
<comment type="caution">
    <text evidence="2">The sequence shown here is derived from an EMBL/GenBank/DDBJ whole genome shotgun (WGS) entry which is preliminary data.</text>
</comment>
<organism evidence="2 3">
    <name type="scientific">Tripterygium wilfordii</name>
    <name type="common">Thunder God vine</name>
    <dbReference type="NCBI Taxonomy" id="458696"/>
    <lineage>
        <taxon>Eukaryota</taxon>
        <taxon>Viridiplantae</taxon>
        <taxon>Streptophyta</taxon>
        <taxon>Embryophyta</taxon>
        <taxon>Tracheophyta</taxon>
        <taxon>Spermatophyta</taxon>
        <taxon>Magnoliopsida</taxon>
        <taxon>eudicotyledons</taxon>
        <taxon>Gunneridae</taxon>
        <taxon>Pentapetalae</taxon>
        <taxon>rosids</taxon>
        <taxon>fabids</taxon>
        <taxon>Celastrales</taxon>
        <taxon>Celastraceae</taxon>
        <taxon>Tripterygium</taxon>
    </lineage>
</organism>
<evidence type="ECO:0000313" key="2">
    <source>
        <dbReference type="EMBL" id="KAF5747371.1"/>
    </source>
</evidence>
<dbReference type="EMBL" id="JAAARO010000005">
    <property type="protein sequence ID" value="KAF5747371.1"/>
    <property type="molecule type" value="Genomic_DNA"/>
</dbReference>
<evidence type="ECO:0000313" key="3">
    <source>
        <dbReference type="Proteomes" id="UP000593562"/>
    </source>
</evidence>
<protein>
    <submittedName>
        <fullName evidence="2">RPM1-interacting protein 4-like</fullName>
    </submittedName>
</protein>
<dbReference type="InterPro" id="IPR040387">
    <property type="entry name" value="RIN4/NOI4"/>
</dbReference>
<feature type="domain" description="RIN4 pathogenic type III effector avirulence factor Avr cleavage site" evidence="1">
    <location>
        <begin position="13"/>
        <end position="45"/>
    </location>
</feature>
<dbReference type="PANTHER" id="PTHR33159">
    <property type="entry name" value="RPM1-INTERACTING PROTEIN 4 (RIN4) FAMILY PROTEIN"/>
    <property type="match status" value="1"/>
</dbReference>
<dbReference type="Pfam" id="PF05627">
    <property type="entry name" value="AvrRpt-cleavage"/>
    <property type="match status" value="1"/>
</dbReference>
<dbReference type="InterPro" id="IPR008700">
    <property type="entry name" value="TypeIII_avirulence_cleave"/>
</dbReference>
<dbReference type="Proteomes" id="UP000593562">
    <property type="component" value="Unassembled WGS sequence"/>
</dbReference>
<name>A0A7J7DM14_TRIWF</name>